<dbReference type="SUPFAM" id="SSF81324">
    <property type="entry name" value="Voltage-gated potassium channels"/>
    <property type="match status" value="1"/>
</dbReference>
<organism evidence="22 23">
    <name type="scientific">Owenia fusiformis</name>
    <name type="common">Polychaete worm</name>
    <dbReference type="NCBI Taxonomy" id="6347"/>
    <lineage>
        <taxon>Eukaryota</taxon>
        <taxon>Metazoa</taxon>
        <taxon>Spiralia</taxon>
        <taxon>Lophotrochozoa</taxon>
        <taxon>Annelida</taxon>
        <taxon>Polychaeta</taxon>
        <taxon>Sedentaria</taxon>
        <taxon>Canalipalpata</taxon>
        <taxon>Sabellida</taxon>
        <taxon>Oweniida</taxon>
        <taxon>Oweniidae</taxon>
        <taxon>Owenia</taxon>
    </lineage>
</organism>
<evidence type="ECO:0000256" key="8">
    <source>
        <dbReference type="ARBA" id="ARBA00023136"/>
    </source>
</evidence>
<evidence type="ECO:0000256" key="5">
    <source>
        <dbReference type="ARBA" id="ARBA00022989"/>
    </source>
</evidence>
<feature type="signal peptide" evidence="19">
    <location>
        <begin position="1"/>
        <end position="21"/>
    </location>
</feature>
<dbReference type="GO" id="GO:0045211">
    <property type="term" value="C:postsynaptic membrane"/>
    <property type="evidence" value="ECO:0007669"/>
    <property type="project" value="UniProtKB-SubCell"/>
</dbReference>
<dbReference type="InterPro" id="IPR019594">
    <property type="entry name" value="Glu/Gly-bd"/>
</dbReference>
<evidence type="ECO:0000313" key="23">
    <source>
        <dbReference type="Proteomes" id="UP000749559"/>
    </source>
</evidence>
<dbReference type="Gene3D" id="1.10.287.70">
    <property type="match status" value="1"/>
</dbReference>
<dbReference type="SUPFAM" id="SSF53850">
    <property type="entry name" value="Periplasmic binding protein-like II"/>
    <property type="match status" value="1"/>
</dbReference>
<evidence type="ECO:0000256" key="7">
    <source>
        <dbReference type="ARBA" id="ARBA00023065"/>
    </source>
</evidence>
<dbReference type="Pfam" id="PF01094">
    <property type="entry name" value="ANF_receptor"/>
    <property type="match status" value="1"/>
</dbReference>
<keyword evidence="10" id="KW-0325">Glycoprotein</keyword>
<evidence type="ECO:0000256" key="13">
    <source>
        <dbReference type="ARBA" id="ARBA00023303"/>
    </source>
</evidence>
<evidence type="ECO:0000256" key="19">
    <source>
        <dbReference type="SAM" id="SignalP"/>
    </source>
</evidence>
<evidence type="ECO:0000256" key="3">
    <source>
        <dbReference type="ARBA" id="ARBA00022692"/>
    </source>
</evidence>
<comment type="caution">
    <text evidence="22">The sequence shown here is derived from an EMBL/GenBank/DDBJ whole genome shotgun (WGS) entry which is preliminary data.</text>
</comment>
<evidence type="ECO:0000256" key="17">
    <source>
        <dbReference type="PIRSR" id="PIRSR601508-3"/>
    </source>
</evidence>
<keyword evidence="13" id="KW-0407">Ion channel</keyword>
<keyword evidence="5 18" id="KW-1133">Transmembrane helix</keyword>
<dbReference type="FunFam" id="3.40.190.10:FF:000024">
    <property type="entry name" value="Glutamate receptor, ionotropic, delta 1"/>
    <property type="match status" value="1"/>
</dbReference>
<sequence length="878" mass="99669">MDFGIWMIILWGLGIFDEILAGKVKYTVKIGIVINKEDECGLVVKQTWEEMRFVIERDKGASYDMVTLDGGQKHTLDNLLEARRHFSRKRYAILIGCHDDVTQTIANKFKVPYIVLEPPGQGRRVIGFNNVYHISPHYEIHLQAASDILYEYRWSKLAIIYSDTIGLHLIGDMMTKYQVQACRLTRKSSDRSVDMDIQKCLLKLRQGEFANILVNADGGYLARILYQAMKLSMLSDRYSWVVMNLDSDSRNLSEEFGYTQVNLTGLSIVDENYTATLLNRGPKRLSYNKALSVDAINLVLESVAKIRETWRHRNLSVACRGSGCVQPVPKDDIARAIKYANMRGVTGRIHFDEDGYRNNVSMQVQGLTENGIKRIGTWRQNENIFERRLQMPAPNLTAYSDTENVLAKYRPIKVVTLLESPFVMLKKEHATLIGNDRYEGFLVDLLAEVAKKLGFTDYYEIYEVPDGKYGSKGKDGKWNGIIHQLEICNATMSFAATSITSEREEVIDFTKPYKDLTYSILMKRPKRKATMFQFLTPFSGALWALMGVAIVVVSVMIFLMDRFVPNNLVHHADHTRFNAQESTWFTYSSLVGIGPEVYPRTISGRVLAAIWWFFSLILISSYTANLAAFLTVSKIETPIKSVADLAVQTKIGYGTVQNTYCETFFRKSNIEYLTKMWTYMSEVAPDSRVKNSSEGINKVLTGSYAFMFDTPILQYATTQECDAMIVGEPFNKRGYGIGVPRGAQYRDAISKEILILQEEQIVKKLENKWWGNAKCEEFKSVIPAGTESLPIENISGIFFVLIGGIILAVIVCFFEFILARRKNKLHKNSKITSTKRHSSVTDASDETKNFINPVTNIPSQVILTNGNTDKQMDKESSI</sequence>
<evidence type="ECO:0000256" key="4">
    <source>
        <dbReference type="ARBA" id="ARBA00022729"/>
    </source>
</evidence>
<keyword evidence="2" id="KW-1003">Cell membrane</keyword>
<keyword evidence="8 18" id="KW-0472">Membrane</keyword>
<evidence type="ECO:0000256" key="12">
    <source>
        <dbReference type="ARBA" id="ARBA00023286"/>
    </source>
</evidence>
<feature type="site" description="Crucial to convey clamshell closure to channel opening" evidence="16">
    <location>
        <position position="639"/>
    </location>
</feature>
<evidence type="ECO:0000256" key="18">
    <source>
        <dbReference type="SAM" id="Phobius"/>
    </source>
</evidence>
<evidence type="ECO:0000256" key="11">
    <source>
        <dbReference type="ARBA" id="ARBA00023257"/>
    </source>
</evidence>
<evidence type="ECO:0008006" key="24">
    <source>
        <dbReference type="Google" id="ProtNLM"/>
    </source>
</evidence>
<dbReference type="FunFam" id="3.40.190.10:FF:000060">
    <property type="entry name" value="Glutamate receptor ionotropic, kainate 1"/>
    <property type="match status" value="1"/>
</dbReference>
<dbReference type="InterPro" id="IPR015683">
    <property type="entry name" value="Ionotropic_Glu_rcpt"/>
</dbReference>
<evidence type="ECO:0000259" key="21">
    <source>
        <dbReference type="SMART" id="SM00918"/>
    </source>
</evidence>
<name>A0A8S4NA22_OWEFU</name>
<feature type="domain" description="Ionotropic glutamate receptor C-terminal" evidence="20">
    <location>
        <begin position="411"/>
        <end position="772"/>
    </location>
</feature>
<keyword evidence="11" id="KW-0628">Postsynaptic cell membrane</keyword>
<dbReference type="PANTHER" id="PTHR18966">
    <property type="entry name" value="IONOTROPIC GLUTAMATE RECEPTOR"/>
    <property type="match status" value="1"/>
</dbReference>
<feature type="transmembrane region" description="Helical" evidence="18">
    <location>
        <begin position="540"/>
        <end position="560"/>
    </location>
</feature>
<dbReference type="InterPro" id="IPR028082">
    <property type="entry name" value="Peripla_BP_I"/>
</dbReference>
<dbReference type="InterPro" id="IPR001828">
    <property type="entry name" value="ANF_lig-bd_rcpt"/>
</dbReference>
<evidence type="ECO:0000256" key="2">
    <source>
        <dbReference type="ARBA" id="ARBA00022475"/>
    </source>
</evidence>
<dbReference type="SUPFAM" id="SSF53822">
    <property type="entry name" value="Periplasmic binding protein-like I"/>
    <property type="match status" value="1"/>
</dbReference>
<dbReference type="GO" id="GO:0015276">
    <property type="term" value="F:ligand-gated monoatomic ion channel activity"/>
    <property type="evidence" value="ECO:0007669"/>
    <property type="project" value="InterPro"/>
</dbReference>
<keyword evidence="17" id="KW-1015">Disulfide bond</keyword>
<evidence type="ECO:0000256" key="15">
    <source>
        <dbReference type="PIRSR" id="PIRSR601508-1"/>
    </source>
</evidence>
<feature type="binding site" evidence="15">
    <location>
        <position position="498"/>
    </location>
    <ligand>
        <name>L-glutamate</name>
        <dbReference type="ChEBI" id="CHEBI:29985"/>
    </ligand>
</feature>
<evidence type="ECO:0000256" key="1">
    <source>
        <dbReference type="ARBA" id="ARBA00022448"/>
    </source>
</evidence>
<dbReference type="InterPro" id="IPR001508">
    <property type="entry name" value="Iono_Glu_rcpt_met"/>
</dbReference>
<dbReference type="AlphaFoldDB" id="A0A8S4NA22"/>
<reference evidence="22" key="1">
    <citation type="submission" date="2022-03" db="EMBL/GenBank/DDBJ databases">
        <authorList>
            <person name="Martin C."/>
        </authorList>
    </citation>
    <scope>NUCLEOTIDE SEQUENCE</scope>
</reference>
<dbReference type="SMART" id="SM00918">
    <property type="entry name" value="Lig_chan-Glu_bd"/>
    <property type="match status" value="1"/>
</dbReference>
<keyword evidence="4 19" id="KW-0732">Signal</keyword>
<evidence type="ECO:0000256" key="14">
    <source>
        <dbReference type="ARBA" id="ARBA00034104"/>
    </source>
</evidence>
<dbReference type="Gene3D" id="3.40.190.10">
    <property type="entry name" value="Periplasmic binding protein-like II"/>
    <property type="match status" value="2"/>
</dbReference>
<dbReference type="OrthoDB" id="5984008at2759"/>
<dbReference type="PRINTS" id="PR00177">
    <property type="entry name" value="NMDARECEPTOR"/>
</dbReference>
<gene>
    <name evidence="22" type="ORF">OFUS_LOCUS4841</name>
</gene>
<keyword evidence="6" id="KW-0770">Synapse</keyword>
<dbReference type="EMBL" id="CAIIXF020000002">
    <property type="protein sequence ID" value="CAH1777849.1"/>
    <property type="molecule type" value="Genomic_DNA"/>
</dbReference>
<dbReference type="Gene3D" id="3.40.50.2300">
    <property type="match status" value="2"/>
</dbReference>
<dbReference type="GO" id="GO:0038023">
    <property type="term" value="F:signaling receptor activity"/>
    <property type="evidence" value="ECO:0007669"/>
    <property type="project" value="InterPro"/>
</dbReference>
<accession>A0A8S4NA22</accession>
<dbReference type="Proteomes" id="UP000749559">
    <property type="component" value="Unassembled WGS sequence"/>
</dbReference>
<dbReference type="Pfam" id="PF10613">
    <property type="entry name" value="Lig_chan-Glu_bd"/>
    <property type="match status" value="1"/>
</dbReference>
<dbReference type="SMART" id="SM00079">
    <property type="entry name" value="PBPe"/>
    <property type="match status" value="1"/>
</dbReference>
<evidence type="ECO:0000256" key="10">
    <source>
        <dbReference type="ARBA" id="ARBA00023180"/>
    </source>
</evidence>
<evidence type="ECO:0000313" key="22">
    <source>
        <dbReference type="EMBL" id="CAH1777849.1"/>
    </source>
</evidence>
<evidence type="ECO:0000256" key="16">
    <source>
        <dbReference type="PIRSR" id="PIRSR601508-2"/>
    </source>
</evidence>
<keyword evidence="1" id="KW-0813">Transport</keyword>
<feature type="transmembrane region" description="Helical" evidence="18">
    <location>
        <begin position="796"/>
        <end position="818"/>
    </location>
</feature>
<keyword evidence="3 18" id="KW-0812">Transmembrane</keyword>
<feature type="binding site" evidence="15">
    <location>
        <position position="503"/>
    </location>
    <ligand>
        <name>L-glutamate</name>
        <dbReference type="ChEBI" id="CHEBI:29985"/>
    </ligand>
</feature>
<keyword evidence="9" id="KW-0675">Receptor</keyword>
<dbReference type="InterPro" id="IPR001320">
    <property type="entry name" value="Iontro_rcpt_C"/>
</dbReference>
<dbReference type="FunFam" id="1.10.287.70:FF:000143">
    <property type="entry name" value="Probable glutamate receptor"/>
    <property type="match status" value="1"/>
</dbReference>
<feature type="transmembrane region" description="Helical" evidence="18">
    <location>
        <begin position="609"/>
        <end position="632"/>
    </location>
</feature>
<protein>
    <recommendedName>
        <fullName evidence="24">Glutamate receptor</fullName>
    </recommendedName>
</protein>
<proteinExistence type="predicted"/>
<keyword evidence="7" id="KW-0406">Ion transport</keyword>
<feature type="domain" description="Ionotropic glutamate receptor L-glutamate and glycine-binding" evidence="21">
    <location>
        <begin position="421"/>
        <end position="486"/>
    </location>
</feature>
<feature type="site" description="Interaction with the cone snail toxin Con-ikot-ikot" evidence="16">
    <location>
        <position position="666"/>
    </location>
</feature>
<keyword evidence="23" id="KW-1185">Reference proteome</keyword>
<keyword evidence="12" id="KW-1071">Ligand-gated ion channel</keyword>
<comment type="subcellular location">
    <subcellularLocation>
        <location evidence="14">Postsynaptic cell membrane</location>
        <topology evidence="14">Multi-pass membrane protein</topology>
    </subcellularLocation>
</comment>
<feature type="chain" id="PRO_5035859446" description="Glutamate receptor" evidence="19">
    <location>
        <begin position="22"/>
        <end position="878"/>
    </location>
</feature>
<feature type="binding site" evidence="15">
    <location>
        <position position="709"/>
    </location>
    <ligand>
        <name>L-glutamate</name>
        <dbReference type="ChEBI" id="CHEBI:29985"/>
    </ligand>
</feature>
<evidence type="ECO:0000256" key="6">
    <source>
        <dbReference type="ARBA" id="ARBA00023018"/>
    </source>
</evidence>
<evidence type="ECO:0000256" key="9">
    <source>
        <dbReference type="ARBA" id="ARBA00023170"/>
    </source>
</evidence>
<dbReference type="Pfam" id="PF00060">
    <property type="entry name" value="Lig_chan"/>
    <property type="match status" value="1"/>
</dbReference>
<evidence type="ECO:0000259" key="20">
    <source>
        <dbReference type="SMART" id="SM00079"/>
    </source>
</evidence>
<feature type="disulfide bond" evidence="17">
    <location>
        <begin position="721"/>
        <end position="775"/>
    </location>
</feature>